<dbReference type="EMBL" id="BFAG01000014">
    <property type="protein sequence ID" value="GBF07465.1"/>
    <property type="molecule type" value="Genomic_DNA"/>
</dbReference>
<name>A0A2I9E1F5_9DEIO</name>
<evidence type="ECO:0000313" key="3">
    <source>
        <dbReference type="Proteomes" id="UP000236569"/>
    </source>
</evidence>
<sequence length="119" mass="13199">MPERMAETLVYWIDAQLPPALAPWLTATFGVEAYSVAYLGYRNAEDEVIFQAARAAGVVMVSKDADFLERLVRLGPPPRLLYVTCGNTSKARLMEIFGRNFVQAHQLLLAGEPIVEITS</sequence>
<dbReference type="Pfam" id="PF18480">
    <property type="entry name" value="DUF5615"/>
    <property type="match status" value="1"/>
</dbReference>
<dbReference type="InterPro" id="IPR041049">
    <property type="entry name" value="DUF5615"/>
</dbReference>
<gene>
    <name evidence="2" type="ORF">DAERI_140126</name>
</gene>
<reference evidence="3" key="1">
    <citation type="submission" date="2018-01" db="EMBL/GenBank/DDBJ databases">
        <title>Draft Genome Sequence of the Radioresistant Bacterium Deinococcus aerius TR0125, Isolated from the Higher Atmosphere above Japan.</title>
        <authorList>
            <person name="Satoh K."/>
            <person name="Arai H."/>
            <person name="Sanzen T."/>
            <person name="Kawaguchi Y."/>
            <person name="Hayashi H."/>
            <person name="Yokobori S."/>
            <person name="Yamagishi A."/>
            <person name="Oono Y."/>
            <person name="Narumi I."/>
        </authorList>
    </citation>
    <scope>NUCLEOTIDE SEQUENCE [LARGE SCALE GENOMIC DNA]</scope>
    <source>
        <strain evidence="3">TR0125</strain>
    </source>
</reference>
<keyword evidence="3" id="KW-1185">Reference proteome</keyword>
<feature type="domain" description="DUF5615" evidence="1">
    <location>
        <begin position="12"/>
        <end position="112"/>
    </location>
</feature>
<evidence type="ECO:0000259" key="1">
    <source>
        <dbReference type="Pfam" id="PF18480"/>
    </source>
</evidence>
<protein>
    <recommendedName>
        <fullName evidence="1">DUF5615 domain-containing protein</fullName>
    </recommendedName>
</protein>
<dbReference type="AlphaFoldDB" id="A0A2I9E1F5"/>
<comment type="caution">
    <text evidence="2">The sequence shown here is derived from an EMBL/GenBank/DDBJ whole genome shotgun (WGS) entry which is preliminary data.</text>
</comment>
<evidence type="ECO:0000313" key="2">
    <source>
        <dbReference type="EMBL" id="GBF07465.1"/>
    </source>
</evidence>
<accession>A0A2I9E1F5</accession>
<dbReference type="RefSeq" id="WP_235610447.1">
    <property type="nucleotide sequence ID" value="NZ_BFAG01000014.1"/>
</dbReference>
<organism evidence="2 3">
    <name type="scientific">Deinococcus aerius</name>
    <dbReference type="NCBI Taxonomy" id="200253"/>
    <lineage>
        <taxon>Bacteria</taxon>
        <taxon>Thermotogati</taxon>
        <taxon>Deinococcota</taxon>
        <taxon>Deinococci</taxon>
        <taxon>Deinococcales</taxon>
        <taxon>Deinococcaceae</taxon>
        <taxon>Deinococcus</taxon>
    </lineage>
</organism>
<dbReference type="Proteomes" id="UP000236569">
    <property type="component" value="Unassembled WGS sequence"/>
</dbReference>
<proteinExistence type="predicted"/>